<gene>
    <name evidence="1" type="ORF">DHETER_LOCUS9087</name>
</gene>
<dbReference type="EMBL" id="CAJVPU010015390">
    <property type="protein sequence ID" value="CAG8646487.1"/>
    <property type="molecule type" value="Genomic_DNA"/>
</dbReference>
<reference evidence="1" key="1">
    <citation type="submission" date="2021-06" db="EMBL/GenBank/DDBJ databases">
        <authorList>
            <person name="Kallberg Y."/>
            <person name="Tangrot J."/>
            <person name="Rosling A."/>
        </authorList>
    </citation>
    <scope>NUCLEOTIDE SEQUENCE</scope>
    <source>
        <strain evidence="1">IL203A</strain>
    </source>
</reference>
<keyword evidence="2" id="KW-1185">Reference proteome</keyword>
<protein>
    <submittedName>
        <fullName evidence="1">6385_t:CDS:1</fullName>
    </submittedName>
</protein>
<sequence length="330" mass="37849">MTNVYITPRKLVVTGTIVPELHYGPYLRDWWIFFKESQNVPSPIPIRLGLEVMVQLNKMSFIIHVVRYIHSHLQPGYICEGGGQSSGIVTSSSNAIILVYQAIFGTKTKFAGLSYLGLEQTETSQKLLEGVVFYPFIIEVENLSIFVSSLGKISHSNQKTIGYNYTSSLFYKYKSKQSVFFQSVNKNNSYSIIVYQNSQIVAEYTDNSPNAVWCQTVSNQYTLADWNNKAIMEHLFDLHLKKAVSKSAKKWHQNEFWTNTPNPEKDRITLKNLYEDGILNVSPQTLTTKAFWDCFRDSYNINLKGTNGKVHILSIIAEKFMYQEIKDELK</sequence>
<accession>A0ACA9NCR1</accession>
<comment type="caution">
    <text evidence="1">The sequence shown here is derived from an EMBL/GenBank/DDBJ whole genome shotgun (WGS) entry which is preliminary data.</text>
</comment>
<dbReference type="Proteomes" id="UP000789702">
    <property type="component" value="Unassembled WGS sequence"/>
</dbReference>
<evidence type="ECO:0000313" key="1">
    <source>
        <dbReference type="EMBL" id="CAG8646487.1"/>
    </source>
</evidence>
<evidence type="ECO:0000313" key="2">
    <source>
        <dbReference type="Proteomes" id="UP000789702"/>
    </source>
</evidence>
<name>A0ACA9NCR1_9GLOM</name>
<organism evidence="1 2">
    <name type="scientific">Dentiscutata heterogama</name>
    <dbReference type="NCBI Taxonomy" id="1316150"/>
    <lineage>
        <taxon>Eukaryota</taxon>
        <taxon>Fungi</taxon>
        <taxon>Fungi incertae sedis</taxon>
        <taxon>Mucoromycota</taxon>
        <taxon>Glomeromycotina</taxon>
        <taxon>Glomeromycetes</taxon>
        <taxon>Diversisporales</taxon>
        <taxon>Gigasporaceae</taxon>
        <taxon>Dentiscutata</taxon>
    </lineage>
</organism>
<feature type="non-terminal residue" evidence="1">
    <location>
        <position position="330"/>
    </location>
</feature>
<proteinExistence type="predicted"/>